<evidence type="ECO:0000313" key="2">
    <source>
        <dbReference type="EMBL" id="KAF3542370.1"/>
    </source>
</evidence>
<protein>
    <submittedName>
        <fullName evidence="2">Uncharacterized protein</fullName>
    </submittedName>
</protein>
<keyword evidence="3" id="KW-1185">Reference proteome</keyword>
<reference evidence="2 3" key="1">
    <citation type="journal article" date="2020" name="BMC Genomics">
        <title>Intraspecific diversification of the crop wild relative Brassica cretica Lam. using demographic model selection.</title>
        <authorList>
            <person name="Kioukis A."/>
            <person name="Michalopoulou V.A."/>
            <person name="Briers L."/>
            <person name="Pirintsos S."/>
            <person name="Studholme D.J."/>
            <person name="Pavlidis P."/>
            <person name="Sarris P.F."/>
        </authorList>
    </citation>
    <scope>NUCLEOTIDE SEQUENCE [LARGE SCALE GENOMIC DNA]</scope>
    <source>
        <strain evidence="3">cv. PFS-1207/04</strain>
    </source>
</reference>
<feature type="region of interest" description="Disordered" evidence="1">
    <location>
        <begin position="1"/>
        <end position="20"/>
    </location>
</feature>
<dbReference type="Proteomes" id="UP000266723">
    <property type="component" value="Unassembled WGS sequence"/>
</dbReference>
<comment type="caution">
    <text evidence="2">The sequence shown here is derived from an EMBL/GenBank/DDBJ whole genome shotgun (WGS) entry which is preliminary data.</text>
</comment>
<name>A0ABQ7BSJ7_BRACR</name>
<accession>A0ABQ7BSJ7</accession>
<dbReference type="EMBL" id="QGKV02000832">
    <property type="protein sequence ID" value="KAF3542370.1"/>
    <property type="molecule type" value="Genomic_DNA"/>
</dbReference>
<organism evidence="2 3">
    <name type="scientific">Brassica cretica</name>
    <name type="common">Mustard</name>
    <dbReference type="NCBI Taxonomy" id="69181"/>
    <lineage>
        <taxon>Eukaryota</taxon>
        <taxon>Viridiplantae</taxon>
        <taxon>Streptophyta</taxon>
        <taxon>Embryophyta</taxon>
        <taxon>Tracheophyta</taxon>
        <taxon>Spermatophyta</taxon>
        <taxon>Magnoliopsida</taxon>
        <taxon>eudicotyledons</taxon>
        <taxon>Gunneridae</taxon>
        <taxon>Pentapetalae</taxon>
        <taxon>rosids</taxon>
        <taxon>malvids</taxon>
        <taxon>Brassicales</taxon>
        <taxon>Brassicaceae</taxon>
        <taxon>Brassiceae</taxon>
        <taxon>Brassica</taxon>
    </lineage>
</organism>
<evidence type="ECO:0000256" key="1">
    <source>
        <dbReference type="SAM" id="MobiDB-lite"/>
    </source>
</evidence>
<gene>
    <name evidence="2" type="ORF">DY000_02005044</name>
</gene>
<evidence type="ECO:0000313" key="3">
    <source>
        <dbReference type="Proteomes" id="UP000266723"/>
    </source>
</evidence>
<sequence>MTSPSRHPNGQRLEKSSLAKPNLQLIHRDSPHSPLYNPLHIVFDRLNAAFSPFILPFPSLLNQNPSPIRFSRNRRDYFPSISTCNQSWYEAQIMQR</sequence>
<proteinExistence type="predicted"/>